<reference evidence="3 4" key="1">
    <citation type="journal article" date="2015" name="Genome Biol. Evol.">
        <title>Phylogenomic analyses indicate that early fungi evolved digesting cell walls of algal ancestors of land plants.</title>
        <authorList>
            <person name="Chang Y."/>
            <person name="Wang S."/>
            <person name="Sekimoto S."/>
            <person name="Aerts A.L."/>
            <person name="Choi C."/>
            <person name="Clum A."/>
            <person name="LaButti K.M."/>
            <person name="Lindquist E.A."/>
            <person name="Yee Ngan C."/>
            <person name="Ohm R.A."/>
            <person name="Salamov A.A."/>
            <person name="Grigoriev I.V."/>
            <person name="Spatafora J.W."/>
            <person name="Berbee M.L."/>
        </authorList>
    </citation>
    <scope>NUCLEOTIDE SEQUENCE [LARGE SCALE GENOMIC DNA]</scope>
    <source>
        <strain evidence="3 4">JEL478</strain>
    </source>
</reference>
<dbReference type="OMA" id="NFRHETI"/>
<dbReference type="PANTHER" id="PTHR47219:SF9">
    <property type="entry name" value="GTPASE ACTIVATING PROTEIN AND CENTROSOME-ASSOCIATED, ISOFORM B"/>
    <property type="match status" value="1"/>
</dbReference>
<dbReference type="InterPro" id="IPR035969">
    <property type="entry name" value="Rab-GAP_TBC_sf"/>
</dbReference>
<proteinExistence type="predicted"/>
<keyword evidence="4" id="KW-1185">Reference proteome</keyword>
<dbReference type="PROSITE" id="PS50086">
    <property type="entry name" value="TBC_RABGAP"/>
    <property type="match status" value="1"/>
</dbReference>
<gene>
    <name evidence="3" type="ORF">M427DRAFT_73346</name>
</gene>
<dbReference type="OrthoDB" id="27140at2759"/>
<dbReference type="Gene3D" id="1.10.472.80">
    <property type="entry name" value="Ypt/Rab-GAP domain of gyp1p, domain 3"/>
    <property type="match status" value="1"/>
</dbReference>
<dbReference type="GO" id="GO:0031267">
    <property type="term" value="F:small GTPase binding"/>
    <property type="evidence" value="ECO:0007669"/>
    <property type="project" value="TreeGrafter"/>
</dbReference>
<dbReference type="STRING" id="1344416.A0A139A2K3"/>
<feature type="region of interest" description="Disordered" evidence="1">
    <location>
        <begin position="67"/>
        <end position="101"/>
    </location>
</feature>
<dbReference type="SUPFAM" id="SSF47923">
    <property type="entry name" value="Ypt/Rab-GAP domain of gyp1p"/>
    <property type="match status" value="2"/>
</dbReference>
<dbReference type="InterPro" id="IPR050302">
    <property type="entry name" value="Rab_GAP_TBC_domain"/>
</dbReference>
<name>A0A139A2K3_GONPJ</name>
<dbReference type="SMART" id="SM00164">
    <property type="entry name" value="TBC"/>
    <property type="match status" value="1"/>
</dbReference>
<dbReference type="PANTHER" id="PTHR47219">
    <property type="entry name" value="RAB GTPASE-ACTIVATING PROTEIN 1-LIKE"/>
    <property type="match status" value="1"/>
</dbReference>
<dbReference type="Proteomes" id="UP000070544">
    <property type="component" value="Unassembled WGS sequence"/>
</dbReference>
<protein>
    <submittedName>
        <fullName evidence="3">RabGAP/TBC</fullName>
    </submittedName>
</protein>
<dbReference type="Gene3D" id="1.10.10.750">
    <property type="entry name" value="Ypt/Rab-GAP domain of gyp1p, domain 1"/>
    <property type="match status" value="1"/>
</dbReference>
<evidence type="ECO:0000259" key="2">
    <source>
        <dbReference type="PROSITE" id="PS50086"/>
    </source>
</evidence>
<feature type="domain" description="Rab-GAP TBC" evidence="2">
    <location>
        <begin position="44"/>
        <end position="250"/>
    </location>
</feature>
<dbReference type="Pfam" id="PF00566">
    <property type="entry name" value="RabGAP-TBC"/>
    <property type="match status" value="1"/>
</dbReference>
<organism evidence="3 4">
    <name type="scientific">Gonapodya prolifera (strain JEL478)</name>
    <name type="common">Monoblepharis prolifera</name>
    <dbReference type="NCBI Taxonomy" id="1344416"/>
    <lineage>
        <taxon>Eukaryota</taxon>
        <taxon>Fungi</taxon>
        <taxon>Fungi incertae sedis</taxon>
        <taxon>Chytridiomycota</taxon>
        <taxon>Chytridiomycota incertae sedis</taxon>
        <taxon>Monoblepharidomycetes</taxon>
        <taxon>Monoblepharidales</taxon>
        <taxon>Gonapodyaceae</taxon>
        <taxon>Gonapodya</taxon>
    </lineage>
</organism>
<accession>A0A139A2K3</accession>
<dbReference type="GO" id="GO:0005096">
    <property type="term" value="F:GTPase activator activity"/>
    <property type="evidence" value="ECO:0007669"/>
    <property type="project" value="TreeGrafter"/>
</dbReference>
<dbReference type="InterPro" id="IPR000195">
    <property type="entry name" value="Rab-GAP-TBC_dom"/>
</dbReference>
<evidence type="ECO:0000313" key="4">
    <source>
        <dbReference type="Proteomes" id="UP000070544"/>
    </source>
</evidence>
<sequence length="314" mass="36355">MMATVKTQSTRSIDFSSREEFEELLTGSEVRVDLAKLKESSRYGVPEEWRAEVWLYLLGVKQPEKWYSPPSDQRPTDNGFPSSPFSPGYSSSSSSTDSHEVLKRVRGEVARYVRARGRSFPQESQAQLPESLESIVTRYLSANKSKNVESSLVYMCGVFVYTMKDVRDAAAAFEKMMVMTDEYFRRRDTKTRIAEFHTFCRALLPDLYSHLEDEEVDFADWARSWFQFFLSKELPLECVARLWDTYFSVDEGIELHLFVCLAILKLCKDSLEELETSDVRAHLLRLPALDMDRVVGEAYNLKEELIAKEYISRE</sequence>
<evidence type="ECO:0000256" key="1">
    <source>
        <dbReference type="SAM" id="MobiDB-lite"/>
    </source>
</evidence>
<evidence type="ECO:0000313" key="3">
    <source>
        <dbReference type="EMBL" id="KXS11016.1"/>
    </source>
</evidence>
<dbReference type="EMBL" id="KQ965810">
    <property type="protein sequence ID" value="KXS11016.1"/>
    <property type="molecule type" value="Genomic_DNA"/>
</dbReference>
<feature type="compositionally biased region" description="Low complexity" evidence="1">
    <location>
        <begin position="79"/>
        <end position="95"/>
    </location>
</feature>
<dbReference type="AlphaFoldDB" id="A0A139A2K3"/>